<evidence type="ECO:0000256" key="3">
    <source>
        <dbReference type="ARBA" id="ARBA00022519"/>
    </source>
</evidence>
<dbReference type="GO" id="GO:0016746">
    <property type="term" value="F:acyltransferase activity"/>
    <property type="evidence" value="ECO:0007669"/>
    <property type="project" value="UniProtKB-KW"/>
</dbReference>
<dbReference type="EMBL" id="JAUKVY010000001">
    <property type="protein sequence ID" value="MDO1530995.1"/>
    <property type="molecule type" value="Genomic_DNA"/>
</dbReference>
<evidence type="ECO:0000256" key="6">
    <source>
        <dbReference type="ARBA" id="ARBA00023315"/>
    </source>
</evidence>
<comment type="caution">
    <text evidence="7">The sequence shown here is derived from an EMBL/GenBank/DDBJ whole genome shotgun (WGS) entry which is preliminary data.</text>
</comment>
<dbReference type="InterPro" id="IPR004960">
    <property type="entry name" value="LipA_acyltrans"/>
</dbReference>
<evidence type="ECO:0000313" key="7">
    <source>
        <dbReference type="EMBL" id="MDO1530995.1"/>
    </source>
</evidence>
<gene>
    <name evidence="7" type="ORF">Q2T77_01745</name>
</gene>
<sequence length="295" mass="33352">MSKLTSKLGIGFMRALAHVPFPLVRGFGAVLGRVLHVLAVPRRRVVDTNLALCFPTRSEAERRRMARQTFVYVAQSWFDRSWLWHAPEAVVARRLKVVGAADVIEEIAHGHEPMILFAPHFYGLDAAATALTMHTDRPSTTIYTTQRDPMIDQWVSEGRKRFGNVITLNRVDGIKPIVAGLRKGGLLYLLPDMDFGRDQTVFVPFYGVQAATVPSLSRFARLGRAKVVPVVSKLTPDGYEIEVLPAWKDFPSDDAVADTALMNQRLQGYIDTMPSQYYWVHRRFKTRPEGERPVY</sequence>
<keyword evidence="5" id="KW-0472">Membrane</keyword>
<keyword evidence="8" id="KW-1185">Reference proteome</keyword>
<accession>A0ABT8RWJ9</accession>
<name>A0ABT8RWJ9_9BURK</name>
<evidence type="ECO:0000256" key="4">
    <source>
        <dbReference type="ARBA" id="ARBA00022679"/>
    </source>
</evidence>
<dbReference type="CDD" id="cd07984">
    <property type="entry name" value="LPLAT_LABLAT-like"/>
    <property type="match status" value="1"/>
</dbReference>
<dbReference type="PANTHER" id="PTHR30606:SF9">
    <property type="entry name" value="LIPID A BIOSYNTHESIS LAUROYLTRANSFERASE"/>
    <property type="match status" value="1"/>
</dbReference>
<dbReference type="RefSeq" id="WP_301802857.1">
    <property type="nucleotide sequence ID" value="NZ_JAUJZH010000001.1"/>
</dbReference>
<dbReference type="Pfam" id="PF03279">
    <property type="entry name" value="Lip_A_acyltrans"/>
    <property type="match status" value="1"/>
</dbReference>
<comment type="subcellular location">
    <subcellularLocation>
        <location evidence="1">Cell inner membrane</location>
    </subcellularLocation>
</comment>
<keyword evidence="3" id="KW-0997">Cell inner membrane</keyword>
<keyword evidence="2" id="KW-1003">Cell membrane</keyword>
<proteinExistence type="predicted"/>
<evidence type="ECO:0000256" key="2">
    <source>
        <dbReference type="ARBA" id="ARBA00022475"/>
    </source>
</evidence>
<evidence type="ECO:0000256" key="5">
    <source>
        <dbReference type="ARBA" id="ARBA00023136"/>
    </source>
</evidence>
<reference evidence="7" key="1">
    <citation type="submission" date="2023-06" db="EMBL/GenBank/DDBJ databases">
        <authorList>
            <person name="Jiang Y."/>
            <person name="Liu Q."/>
        </authorList>
    </citation>
    <scope>NUCLEOTIDE SEQUENCE</scope>
    <source>
        <strain evidence="7">CGMCC 1.12090</strain>
    </source>
</reference>
<dbReference type="Proteomes" id="UP001169027">
    <property type="component" value="Unassembled WGS sequence"/>
</dbReference>
<keyword evidence="6 7" id="KW-0012">Acyltransferase</keyword>
<evidence type="ECO:0000256" key="1">
    <source>
        <dbReference type="ARBA" id="ARBA00004533"/>
    </source>
</evidence>
<keyword evidence="4" id="KW-0808">Transferase</keyword>
<dbReference type="PANTHER" id="PTHR30606">
    <property type="entry name" value="LIPID A BIOSYNTHESIS LAUROYL ACYLTRANSFERASE"/>
    <property type="match status" value="1"/>
</dbReference>
<dbReference type="PIRSF" id="PIRSF026649">
    <property type="entry name" value="MsbB"/>
    <property type="match status" value="1"/>
</dbReference>
<evidence type="ECO:0000313" key="8">
    <source>
        <dbReference type="Proteomes" id="UP001169027"/>
    </source>
</evidence>
<organism evidence="7 8">
    <name type="scientific">Variovorax ginsengisoli</name>
    <dbReference type="NCBI Taxonomy" id="363844"/>
    <lineage>
        <taxon>Bacteria</taxon>
        <taxon>Pseudomonadati</taxon>
        <taxon>Pseudomonadota</taxon>
        <taxon>Betaproteobacteria</taxon>
        <taxon>Burkholderiales</taxon>
        <taxon>Comamonadaceae</taxon>
        <taxon>Variovorax</taxon>
    </lineage>
</organism>
<protein>
    <submittedName>
        <fullName evidence="7">Lipid A biosynthesis acyltransferase</fullName>
    </submittedName>
</protein>